<dbReference type="SUPFAM" id="SSF52540">
    <property type="entry name" value="P-loop containing nucleoside triphosphate hydrolases"/>
    <property type="match status" value="1"/>
</dbReference>
<dbReference type="InterPro" id="IPR033186">
    <property type="entry name" value="HerA_C"/>
</dbReference>
<feature type="region of interest" description="Disordered" evidence="1">
    <location>
        <begin position="438"/>
        <end position="476"/>
    </location>
</feature>
<gene>
    <name evidence="3" type="ORF">C8D91_0649</name>
</gene>
<proteinExistence type="predicted"/>
<dbReference type="RefSeq" id="WP_099017605.1">
    <property type="nucleotide sequence ID" value="NZ_NIHB01000001.1"/>
</dbReference>
<dbReference type="EMBL" id="SNZB01000001">
    <property type="protein sequence ID" value="TDR23783.1"/>
    <property type="molecule type" value="Genomic_DNA"/>
</dbReference>
<evidence type="ECO:0000313" key="4">
    <source>
        <dbReference type="Proteomes" id="UP000295724"/>
    </source>
</evidence>
<evidence type="ECO:0000259" key="2">
    <source>
        <dbReference type="Pfam" id="PF05872"/>
    </source>
</evidence>
<accession>A0A4R6Y0X2</accession>
<dbReference type="PANTHER" id="PTHR30121">
    <property type="entry name" value="UNCHARACTERIZED PROTEIN YJGR-RELATED"/>
    <property type="match status" value="1"/>
</dbReference>
<dbReference type="CDD" id="cd01127">
    <property type="entry name" value="TrwB_TraG_TraD_VirD4"/>
    <property type="match status" value="1"/>
</dbReference>
<name>A0A4R6Y0X2_9GAMM</name>
<dbReference type="Pfam" id="PF05872">
    <property type="entry name" value="HerA_C"/>
    <property type="match status" value="1"/>
</dbReference>
<feature type="domain" description="Helicase HerA-like C-terminal" evidence="2">
    <location>
        <begin position="19"/>
        <end position="494"/>
    </location>
</feature>
<organism evidence="3 4">
    <name type="scientific">Marinicella litoralis</name>
    <dbReference type="NCBI Taxonomy" id="644220"/>
    <lineage>
        <taxon>Bacteria</taxon>
        <taxon>Pseudomonadati</taxon>
        <taxon>Pseudomonadota</taxon>
        <taxon>Gammaproteobacteria</taxon>
        <taxon>Lysobacterales</taxon>
        <taxon>Marinicellaceae</taxon>
        <taxon>Marinicella</taxon>
    </lineage>
</organism>
<dbReference type="OrthoDB" id="9758751at2"/>
<evidence type="ECO:0000256" key="1">
    <source>
        <dbReference type="SAM" id="MobiDB-lite"/>
    </source>
</evidence>
<dbReference type="Gene3D" id="3.40.50.300">
    <property type="entry name" value="P-loop containing nucleotide triphosphate hydrolases"/>
    <property type="match status" value="2"/>
</dbReference>
<dbReference type="AlphaFoldDB" id="A0A4R6Y0X2"/>
<dbReference type="InterPro" id="IPR027417">
    <property type="entry name" value="P-loop_NTPase"/>
</dbReference>
<feature type="compositionally biased region" description="Basic and acidic residues" evidence="1">
    <location>
        <begin position="438"/>
        <end position="456"/>
    </location>
</feature>
<evidence type="ECO:0000313" key="3">
    <source>
        <dbReference type="EMBL" id="TDR23783.1"/>
    </source>
</evidence>
<sequence>MTDNAQHLHFGQGQGPEFKPAKILGHFANRHGLITGATGTGKTVTLQVLAENFAELGVPVFITDIKGDVSGLSQAGKQKEFLDNRAKELNIKNYRYEGSPTIFWDIFKKNGHPVRTTIEEIGPMYLSRLLELSDVQEGVIAVAFKYAQTNKMPLLDLKDLKSLLQFMGENHKEISTEYGRITNASIGAIQRRLLNMESQSADKLFGEPALELADLMRQDMSGNGIISIMESRDLMMKPQLYASFLLWLMTELFETLPEVGDQPLPKLVLFFDEAHLIFEDSPKEVLKRIEQVARLIRSKGVGVYFCTQSPGDIPEDILGQLGNKIQHALRAYTPKDKKVIRAVADSFRANPNFNTADVITSLGVGEALVSTLEEKGAPTIVDRVKISPPRCRMGPATDQERKLVMKRSPVGEKYDTDLDRESAYEKLIKRKAEMAEQKAKEQARLEQEAKKAELDKPKRRSGRQADSFTTKLGKSLQRRLTTKAVNAIWKSLFGRKR</sequence>
<comment type="caution">
    <text evidence="3">The sequence shown here is derived from an EMBL/GenBank/DDBJ whole genome shotgun (WGS) entry which is preliminary data.</text>
</comment>
<dbReference type="PANTHER" id="PTHR30121:SF6">
    <property type="entry name" value="SLR6007 PROTEIN"/>
    <property type="match status" value="1"/>
</dbReference>
<dbReference type="InterPro" id="IPR051162">
    <property type="entry name" value="T4SS_component"/>
</dbReference>
<dbReference type="Proteomes" id="UP000295724">
    <property type="component" value="Unassembled WGS sequence"/>
</dbReference>
<keyword evidence="4" id="KW-1185">Reference proteome</keyword>
<reference evidence="3 4" key="1">
    <citation type="submission" date="2019-03" db="EMBL/GenBank/DDBJ databases">
        <title>Genomic Encyclopedia of Type Strains, Phase IV (KMG-IV): sequencing the most valuable type-strain genomes for metagenomic binning, comparative biology and taxonomic classification.</title>
        <authorList>
            <person name="Goeker M."/>
        </authorList>
    </citation>
    <scope>NUCLEOTIDE SEQUENCE [LARGE SCALE GENOMIC DNA]</scope>
    <source>
        <strain evidence="3 4">DSM 25488</strain>
    </source>
</reference>
<protein>
    <recommendedName>
        <fullName evidence="2">Helicase HerA-like C-terminal domain-containing protein</fullName>
    </recommendedName>
</protein>